<name>A0ABS8D4S5_9NEIS</name>
<feature type="chain" id="PRO_5046230126" evidence="1">
    <location>
        <begin position="19"/>
        <end position="229"/>
    </location>
</feature>
<evidence type="ECO:0000313" key="2">
    <source>
        <dbReference type="EMBL" id="MCB6183219.1"/>
    </source>
</evidence>
<reference evidence="2" key="1">
    <citation type="submission" date="2021-10" db="EMBL/GenBank/DDBJ databases">
        <title>The complete genome sequence of Leeia sp. TBRC 13508.</title>
        <authorList>
            <person name="Charoenyingcharoen P."/>
            <person name="Yukphan P."/>
        </authorList>
    </citation>
    <scope>NUCLEOTIDE SEQUENCE</scope>
    <source>
        <strain evidence="2">TBRC 13508</strain>
    </source>
</reference>
<proteinExistence type="predicted"/>
<dbReference type="EMBL" id="JAJBZT010000003">
    <property type="protein sequence ID" value="MCB6183219.1"/>
    <property type="molecule type" value="Genomic_DNA"/>
</dbReference>
<protein>
    <submittedName>
        <fullName evidence="2">Uncharacterized protein</fullName>
    </submittedName>
</protein>
<organism evidence="2 3">
    <name type="scientific">Leeia speluncae</name>
    <dbReference type="NCBI Taxonomy" id="2884804"/>
    <lineage>
        <taxon>Bacteria</taxon>
        <taxon>Pseudomonadati</taxon>
        <taxon>Pseudomonadota</taxon>
        <taxon>Betaproteobacteria</taxon>
        <taxon>Neisseriales</taxon>
        <taxon>Leeiaceae</taxon>
        <taxon>Leeia</taxon>
    </lineage>
</organism>
<comment type="caution">
    <text evidence="2">The sequence shown here is derived from an EMBL/GenBank/DDBJ whole genome shotgun (WGS) entry which is preliminary data.</text>
</comment>
<evidence type="ECO:0000256" key="1">
    <source>
        <dbReference type="SAM" id="SignalP"/>
    </source>
</evidence>
<sequence>MKKMIALALLLCATHVFSQTIGKVANSPDAFVPSGYVVTEKISGDLNGDKQKDWVYIIKSTDKRQFVENQFQKIVDRNRRGILIAFAQPGGFTLALENLSCFSSENEDGGVYMPPELNVSIEKGNLYLHYGHGRYGYWMYNFRYQHGDFQLIGYDASDNFGPVTNSDVSVNLITKKARFRQNENADAETDGEERFKTTWKSFTGAKPILLKRIKDIDDIDVLAMLGLRS</sequence>
<keyword evidence="3" id="KW-1185">Reference proteome</keyword>
<feature type="signal peptide" evidence="1">
    <location>
        <begin position="1"/>
        <end position="18"/>
    </location>
</feature>
<dbReference type="Proteomes" id="UP001165395">
    <property type="component" value="Unassembled WGS sequence"/>
</dbReference>
<dbReference type="RefSeq" id="WP_227179784.1">
    <property type="nucleotide sequence ID" value="NZ_JAJBZT010000003.1"/>
</dbReference>
<gene>
    <name evidence="2" type="ORF">LIN78_06650</name>
</gene>
<evidence type="ECO:0000313" key="3">
    <source>
        <dbReference type="Proteomes" id="UP001165395"/>
    </source>
</evidence>
<accession>A0ABS8D4S5</accession>
<keyword evidence="1" id="KW-0732">Signal</keyword>